<evidence type="ECO:0000256" key="1">
    <source>
        <dbReference type="ARBA" id="ARBA00022478"/>
    </source>
</evidence>
<dbReference type="Pfam" id="PF04565">
    <property type="entry name" value="RNA_pol_Rpb2_3"/>
    <property type="match status" value="1"/>
</dbReference>
<keyword evidence="1 6" id="KW-0240">DNA-directed RNA polymerase</keyword>
<proteinExistence type="inferred from homology"/>
<feature type="domain" description="DNA-directed RNA polymerase subunit 2 hybrid-binding" evidence="9">
    <location>
        <begin position="839"/>
        <end position="1300"/>
    </location>
</feature>
<dbReference type="EC" id="2.7.7.6" evidence="6 8"/>
<dbReference type="Gene3D" id="2.40.50.100">
    <property type="match status" value="1"/>
</dbReference>
<dbReference type="Pfam" id="PF00562">
    <property type="entry name" value="RNA_pol_Rpb2_6"/>
    <property type="match status" value="1"/>
</dbReference>
<evidence type="ECO:0000256" key="7">
    <source>
        <dbReference type="RuleBase" id="RU000434"/>
    </source>
</evidence>
<dbReference type="Pfam" id="PF10385">
    <property type="entry name" value="RNA_pol_Rpb2_45"/>
    <property type="match status" value="1"/>
</dbReference>
<dbReference type="InterPro" id="IPR010243">
    <property type="entry name" value="RNA_pol_bsu_bac"/>
</dbReference>
<dbReference type="InterPro" id="IPR007121">
    <property type="entry name" value="RNA_pol_bsu_CS"/>
</dbReference>
<gene>
    <name evidence="6" type="primary">rpoB</name>
    <name evidence="15" type="ORF">CEG42_01325</name>
</gene>
<evidence type="ECO:0000313" key="15">
    <source>
        <dbReference type="EMBL" id="ASD29871.1"/>
    </source>
</evidence>
<dbReference type="EMBL" id="CP021991">
    <property type="protein sequence ID" value="ASD29871.1"/>
    <property type="molecule type" value="Genomic_DNA"/>
</dbReference>
<dbReference type="SUPFAM" id="SSF64484">
    <property type="entry name" value="beta and beta-prime subunits of DNA dependent RNA-polymerase"/>
    <property type="match status" value="1"/>
</dbReference>
<dbReference type="Gene3D" id="2.40.270.10">
    <property type="entry name" value="DNA-directed RNA polymerase, subunit 2, domain 6"/>
    <property type="match status" value="2"/>
</dbReference>
<dbReference type="InterPro" id="IPR019462">
    <property type="entry name" value="DNA-dir_RNA_pol_bsu_external_1"/>
</dbReference>
<keyword evidence="2 6" id="KW-0808">Transferase</keyword>
<dbReference type="InterPro" id="IPR007641">
    <property type="entry name" value="RNA_pol_Rpb2_7"/>
</dbReference>
<evidence type="ECO:0000259" key="11">
    <source>
        <dbReference type="Pfam" id="PF04561"/>
    </source>
</evidence>
<accession>A0AAC9X6Q1</accession>
<comment type="catalytic activity">
    <reaction evidence="5 6 8">
        <text>RNA(n) + a ribonucleoside 5'-triphosphate = RNA(n+1) + diphosphate</text>
        <dbReference type="Rhea" id="RHEA:21248"/>
        <dbReference type="Rhea" id="RHEA-COMP:14527"/>
        <dbReference type="Rhea" id="RHEA-COMP:17342"/>
        <dbReference type="ChEBI" id="CHEBI:33019"/>
        <dbReference type="ChEBI" id="CHEBI:61557"/>
        <dbReference type="ChEBI" id="CHEBI:140395"/>
        <dbReference type="EC" id="2.7.7.6"/>
    </reaction>
</comment>
<feature type="domain" description="RNA polymerase beta subunit protrusion" evidence="12">
    <location>
        <begin position="32"/>
        <end position="310"/>
    </location>
</feature>
<dbReference type="Pfam" id="PF04563">
    <property type="entry name" value="RNA_pol_Rpb2_1"/>
    <property type="match status" value="1"/>
</dbReference>
<keyword evidence="4 6" id="KW-0804">Transcription</keyword>
<dbReference type="CDD" id="cd00653">
    <property type="entry name" value="RNA_pol_B_RPB2"/>
    <property type="match status" value="1"/>
</dbReference>
<dbReference type="Proteomes" id="UP000197054">
    <property type="component" value="Chromosome"/>
</dbReference>
<dbReference type="Gene3D" id="3.90.1110.10">
    <property type="entry name" value="RNA polymerase Rpb2, domain 2"/>
    <property type="match status" value="1"/>
</dbReference>
<dbReference type="GO" id="GO:0003899">
    <property type="term" value="F:DNA-directed RNA polymerase activity"/>
    <property type="evidence" value="ECO:0007669"/>
    <property type="project" value="UniProtKB-UniRule"/>
</dbReference>
<dbReference type="GO" id="GO:0006351">
    <property type="term" value="P:DNA-templated transcription"/>
    <property type="evidence" value="ECO:0007669"/>
    <property type="project" value="UniProtKB-UniRule"/>
</dbReference>
<dbReference type="InterPro" id="IPR037034">
    <property type="entry name" value="RNA_pol_Rpb2_2_sf"/>
</dbReference>
<dbReference type="HAMAP" id="MF_01321">
    <property type="entry name" value="RNApol_bact_RpoB"/>
    <property type="match status" value="1"/>
</dbReference>
<evidence type="ECO:0000256" key="8">
    <source>
        <dbReference type="RuleBase" id="RU363031"/>
    </source>
</evidence>
<protein>
    <recommendedName>
        <fullName evidence="6 8">DNA-directed RNA polymerase subunit beta</fullName>
        <shortName evidence="6">RNAP subunit beta</shortName>
        <ecNumber evidence="6 8">2.7.7.6</ecNumber>
    </recommendedName>
    <alternativeName>
        <fullName evidence="6">RNA polymerase subunit beta</fullName>
    </alternativeName>
    <alternativeName>
        <fullName evidence="6">Transcriptase subunit beta</fullName>
    </alternativeName>
</protein>
<dbReference type="PANTHER" id="PTHR20856">
    <property type="entry name" value="DNA-DIRECTED RNA POLYMERASE I SUBUNIT 2"/>
    <property type="match status" value="1"/>
</dbReference>
<dbReference type="InterPro" id="IPR007645">
    <property type="entry name" value="RNA_pol_Rpb2_3"/>
</dbReference>
<evidence type="ECO:0000256" key="3">
    <source>
        <dbReference type="ARBA" id="ARBA00022695"/>
    </source>
</evidence>
<dbReference type="Gene3D" id="3.90.1800.10">
    <property type="entry name" value="RNA polymerase alpha subunit dimerisation domain"/>
    <property type="match status" value="1"/>
</dbReference>
<evidence type="ECO:0000256" key="5">
    <source>
        <dbReference type="ARBA" id="ARBA00048552"/>
    </source>
</evidence>
<evidence type="ECO:0000256" key="2">
    <source>
        <dbReference type="ARBA" id="ARBA00022679"/>
    </source>
</evidence>
<evidence type="ECO:0000259" key="10">
    <source>
        <dbReference type="Pfam" id="PF04560"/>
    </source>
</evidence>
<feature type="domain" description="RNA polymerase Rpb2" evidence="10">
    <location>
        <begin position="1302"/>
        <end position="1377"/>
    </location>
</feature>
<comment type="function">
    <text evidence="6 8">DNA-dependent RNA polymerase catalyzes the transcription of DNA into RNA using the four ribonucleoside triphosphates as substrates.</text>
</comment>
<reference evidence="15 16" key="1">
    <citation type="submission" date="2017-06" db="EMBL/GenBank/DDBJ databases">
        <title>Genome Sequencing and Comparative Genomics Analysis of Five Ureaplasma Urealyticums with Different Drug Resistance.</title>
        <authorList>
            <person name="Ma L."/>
            <person name="Jia T."/>
        </authorList>
    </citation>
    <scope>NUCLEOTIDE SEQUENCE [LARGE SCALE GENOMIC DNA]</scope>
    <source>
        <strain evidence="16">hebnu uu3</strain>
    </source>
</reference>
<dbReference type="RefSeq" id="WP_006689292.1">
    <property type="nucleotide sequence ID" value="NZ_CAMQQM010000003.1"/>
</dbReference>
<organism evidence="15 16">
    <name type="scientific">Ureaplasma parvum</name>
    <name type="common">Ureaplasma urealyticum biotype 1</name>
    <dbReference type="NCBI Taxonomy" id="134821"/>
    <lineage>
        <taxon>Bacteria</taxon>
        <taxon>Bacillati</taxon>
        <taxon>Mycoplasmatota</taxon>
        <taxon>Mycoplasmoidales</taxon>
        <taxon>Mycoplasmoidaceae</taxon>
        <taxon>Ureaplasma</taxon>
    </lineage>
</organism>
<feature type="domain" description="DNA-directed RNA polymerase beta subunit external 1" evidence="14">
    <location>
        <begin position="713"/>
        <end position="777"/>
    </location>
</feature>
<evidence type="ECO:0000259" key="13">
    <source>
        <dbReference type="Pfam" id="PF04565"/>
    </source>
</evidence>
<comment type="similarity">
    <text evidence="6 7">Belongs to the RNA polymerase beta chain family.</text>
</comment>
<evidence type="ECO:0000256" key="4">
    <source>
        <dbReference type="ARBA" id="ARBA00023163"/>
    </source>
</evidence>
<dbReference type="InterPro" id="IPR015712">
    <property type="entry name" value="DNA-dir_RNA_pol_su2"/>
</dbReference>
<dbReference type="InterPro" id="IPR007120">
    <property type="entry name" value="DNA-dir_RNAP_su2_dom"/>
</dbReference>
<evidence type="ECO:0000259" key="12">
    <source>
        <dbReference type="Pfam" id="PF04563"/>
    </source>
</evidence>
<evidence type="ECO:0000259" key="9">
    <source>
        <dbReference type="Pfam" id="PF00562"/>
    </source>
</evidence>
<comment type="subunit">
    <text evidence="6 8">The RNAP catalytic core consists of 2 alpha, 1 beta, 1 beta' and 1 omega subunit. When a sigma factor is associated with the core the holoenzyme is formed, which can initiate transcription.</text>
</comment>
<dbReference type="Pfam" id="PF04561">
    <property type="entry name" value="RNA_pol_Rpb2_2"/>
    <property type="match status" value="1"/>
</dbReference>
<dbReference type="Gene3D" id="3.90.1100.10">
    <property type="match status" value="2"/>
</dbReference>
<evidence type="ECO:0000313" key="16">
    <source>
        <dbReference type="Proteomes" id="UP000197054"/>
    </source>
</evidence>
<dbReference type="InterPro" id="IPR007642">
    <property type="entry name" value="RNA_pol_Rpb2_2"/>
</dbReference>
<dbReference type="GO" id="GO:0032549">
    <property type="term" value="F:ribonucleoside binding"/>
    <property type="evidence" value="ECO:0007669"/>
    <property type="project" value="InterPro"/>
</dbReference>
<dbReference type="GO" id="GO:0003677">
    <property type="term" value="F:DNA binding"/>
    <property type="evidence" value="ECO:0007669"/>
    <property type="project" value="UniProtKB-UniRule"/>
</dbReference>
<dbReference type="GO" id="GO:0000428">
    <property type="term" value="C:DNA-directed RNA polymerase complex"/>
    <property type="evidence" value="ECO:0007669"/>
    <property type="project" value="UniProtKB-KW"/>
</dbReference>
<keyword evidence="3 6" id="KW-0548">Nucleotidyltransferase</keyword>
<name>A0AAC9X6Q1_UREPR</name>
<feature type="domain" description="RNA polymerase Rpb2" evidence="13">
    <location>
        <begin position="635"/>
        <end position="703"/>
    </location>
</feature>
<dbReference type="Pfam" id="PF04560">
    <property type="entry name" value="RNA_pol_Rpb2_7"/>
    <property type="match status" value="1"/>
</dbReference>
<feature type="domain" description="RNA polymerase Rpb2" evidence="11">
    <location>
        <begin position="500"/>
        <end position="544"/>
    </location>
</feature>
<dbReference type="InterPro" id="IPR007644">
    <property type="entry name" value="RNA_pol_bsu_protrusion"/>
</dbReference>
<sequence length="1434" mass="162136">MQNNKNYTEKFITDKVMRRDYSKIKSNFEGPNLLEIQVESFKRFMEKDLKEVISSIFPLKSPQGKYTLAFKGLKIKQPTKDESACRDEGKTFETPIYIDLELTDNYTGEVKRAQRNTKTGEDGIYLGAIPKMTEKGTFVINGIEKFVISQIVRSPGIYVLGKSSIKLNGSRKRLFEGKICEIYPSKGTLMLGYIPKDRHNIQIVARDSSGDNAQTFSVTTLLKAFGLTSAEILKIFNNEKEIRESLEIEKYAPEYIFENSQENEIIFKIYSDAHDIHEKADRRESNNKLKEEYIEQGSPLLSKLKQLIFNYVEKNDEIDALLHENKDVEDASFIKNNKKLYDEREEIINCIISEKAAKDIVELLGINIKNIETLRHLGKASYQIALQQHFFNKRLYDISSAGRYKFEKKLLLSERLYQKVIANDIIDKKNNILIPKDTLITKEHIELIKKESRDKNIKWTKKINLLPTALESEIEQFLEYESIAVYKDNDLRDETTEIVGLASGCKLQTLTVADLVATTSYIYNLNYEIGEFDDIDHLGNKRLKLIHELLRARIATSMARIEKFINEKLAISDGSSNNITNVNDKGIDTELDREIEESDMSDEEKKKAISVKSIINTKQFQSLVKDFFNSHQLIQFIDQQNPLAELTNKRRISAMGPGGISREDPNLDIRDVHHSHYSRICPIETPEGMNIGLIMSLASLAKVDENGFIVAPYYVVEDGVVKEEYKYLTAHEDDNYIIAESSVQLDENKRILDEQVVARYRGSTGLFSPHEVDFIDIVPKQVVSIAASAIPFIENDDGARALMGSNMQRQATPLIKPYAPIVGTGTEFKIAHDSGMAVVAKNDGVVEFVDSQKIIIRNDNDKLDDYKLIKYRKSNQDTCNNQIPIVKVGQRVHKSETIGDGPAMQNGELALGRNILVGYTTWRGYNFEDAIIISERLVDQDVFTSIHIDEHTIQCMKTKNGDEEITRDMPNVSDTAKRFLDNQGIVLVGAEVHEGDVLVGKTTPRGNVETAPEDRLLQTIFGDKSKTVKDSSLKVKHGQEGIVAAVKRIKSSDENGSELPDDVIEIIKVYIVQKRKIQVGDKMAGRHGNKGIVSKVVPIQDMPFLKDGTPLDIMLNPLGVPSRMNIGQILELHLGYAAAEIGKKQLIQIAIDQLGYEKYISLFGINEIIAKKLYENISNLIKHKQAKQAKDIDLIDVTIILKELGLSYDDIGIKISTPVFDGANHDDIVSIMNEANIDIENNKGKQVLYDGRTGEPFDGLISVGLTYMLKLDHMVDDKIHSRSVGPYSKITQQPLGGKSQNGGQRFGEMEVWALEAYGAAYNLLEILTIKSDDVQGRNQAYNAIIKGHDVVADGMPESFKLLTKQMQGLGLCITVETKDDRMVDINEYTLNQNRLNNDDDEVILDENLKEINDSNEEIFNTNFNNNDYDDEENF</sequence>
<dbReference type="NCBIfam" id="NF001616">
    <property type="entry name" value="PRK00405.1"/>
    <property type="match status" value="1"/>
</dbReference>
<dbReference type="InterPro" id="IPR042107">
    <property type="entry name" value="DNA-dir_RNA_pol_bsu_ext_1_sf"/>
</dbReference>
<dbReference type="Gene3D" id="2.30.150.10">
    <property type="entry name" value="DNA-directed RNA polymerase, beta subunit, external 1 domain"/>
    <property type="match status" value="1"/>
</dbReference>
<evidence type="ECO:0000259" key="14">
    <source>
        <dbReference type="Pfam" id="PF10385"/>
    </source>
</evidence>
<dbReference type="InterPro" id="IPR037033">
    <property type="entry name" value="DNA-dir_RNAP_su2_hyb_sf"/>
</dbReference>
<evidence type="ECO:0000256" key="6">
    <source>
        <dbReference type="HAMAP-Rule" id="MF_01321"/>
    </source>
</evidence>
<dbReference type="PROSITE" id="PS01166">
    <property type="entry name" value="RNA_POL_BETA"/>
    <property type="match status" value="1"/>
</dbReference>